<gene>
    <name evidence="2" type="ORF">G6M90_00g104970</name>
</gene>
<accession>A0A7D5Z7H4</accession>
<reference evidence="2 3" key="1">
    <citation type="submission" date="2020-07" db="EMBL/GenBank/DDBJ databases">
        <title>Telomere length de novo assembly of all 7 chromosomes of the fungus, Metarhizium brunneum, using a novel assembly pipeline.</title>
        <authorList>
            <person name="Saud z."/>
            <person name="Kortsinoglou A."/>
            <person name="Kouvelis V.N."/>
            <person name="Butt T.M."/>
        </authorList>
    </citation>
    <scope>NUCLEOTIDE SEQUENCE [LARGE SCALE GENOMIC DNA]</scope>
    <source>
        <strain evidence="2 3">4556</strain>
    </source>
</reference>
<name>A0A7D5Z7H4_9HYPO</name>
<dbReference type="Proteomes" id="UP000510686">
    <property type="component" value="Chromosome 6"/>
</dbReference>
<dbReference type="KEGG" id="mbrn:90968202"/>
<feature type="chain" id="PRO_5028817749" evidence="1">
    <location>
        <begin position="16"/>
        <end position="122"/>
    </location>
</feature>
<dbReference type="AlphaFoldDB" id="A0A7D5Z7H4"/>
<proteinExistence type="predicted"/>
<evidence type="ECO:0000313" key="3">
    <source>
        <dbReference type="Proteomes" id="UP000510686"/>
    </source>
</evidence>
<protein>
    <submittedName>
        <fullName evidence="2">Uncharacterized protein</fullName>
    </submittedName>
</protein>
<dbReference type="GeneID" id="90968202"/>
<sequence length="122" mass="13830">MLFANLLVLATAALGAVINYDGAEYDDGQYDDQFLIGPPAELSHKENCHQPDIRVLRNEECVQLSPSAPPPFPYRSIRVNSRHCTLYRDNKCQTQLARVQHTQCHNIPPFARFSSIRCSNKD</sequence>
<dbReference type="RefSeq" id="XP_065987737.1">
    <property type="nucleotide sequence ID" value="XM_066131662.1"/>
</dbReference>
<keyword evidence="3" id="KW-1185">Reference proteome</keyword>
<feature type="signal peptide" evidence="1">
    <location>
        <begin position="1"/>
        <end position="15"/>
    </location>
</feature>
<keyword evidence="1" id="KW-0732">Signal</keyword>
<dbReference type="OrthoDB" id="10369047at2759"/>
<evidence type="ECO:0000256" key="1">
    <source>
        <dbReference type="SAM" id="SignalP"/>
    </source>
</evidence>
<organism evidence="2 3">
    <name type="scientific">Metarhizium brunneum</name>
    <dbReference type="NCBI Taxonomy" id="500148"/>
    <lineage>
        <taxon>Eukaryota</taxon>
        <taxon>Fungi</taxon>
        <taxon>Dikarya</taxon>
        <taxon>Ascomycota</taxon>
        <taxon>Pezizomycotina</taxon>
        <taxon>Sordariomycetes</taxon>
        <taxon>Hypocreomycetidae</taxon>
        <taxon>Hypocreales</taxon>
        <taxon>Clavicipitaceae</taxon>
        <taxon>Metarhizium</taxon>
    </lineage>
</organism>
<dbReference type="EMBL" id="CP058937">
    <property type="protein sequence ID" value="QLI73803.1"/>
    <property type="molecule type" value="Genomic_DNA"/>
</dbReference>
<evidence type="ECO:0000313" key="2">
    <source>
        <dbReference type="EMBL" id="QLI73803.1"/>
    </source>
</evidence>